<evidence type="ECO:0000313" key="4">
    <source>
        <dbReference type="EMBL" id="KAK5982142.1"/>
    </source>
</evidence>
<comment type="caution">
    <text evidence="4">The sequence shown here is derived from an EMBL/GenBank/DDBJ whole genome shotgun (WGS) entry which is preliminary data.</text>
</comment>
<protein>
    <submittedName>
        <fullName evidence="4">Peptidase A2 domain-containing protein</fullName>
    </submittedName>
</protein>
<reference evidence="4 5" key="1">
    <citation type="submission" date="2019-10" db="EMBL/GenBank/DDBJ databases">
        <title>Assembly and Annotation for the nematode Trichostrongylus colubriformis.</title>
        <authorList>
            <person name="Martin J."/>
        </authorList>
    </citation>
    <scope>NUCLEOTIDE SEQUENCE [LARGE SCALE GENOMIC DNA]</scope>
    <source>
        <strain evidence="4">G859</strain>
        <tissue evidence="4">Whole worm</tissue>
    </source>
</reference>
<dbReference type="SUPFAM" id="SSF50630">
    <property type="entry name" value="Acid proteases"/>
    <property type="match status" value="1"/>
</dbReference>
<dbReference type="PROSITE" id="PS00141">
    <property type="entry name" value="ASP_PROTEASE"/>
    <property type="match status" value="1"/>
</dbReference>
<evidence type="ECO:0000259" key="3">
    <source>
        <dbReference type="PROSITE" id="PS50175"/>
    </source>
</evidence>
<organism evidence="4 5">
    <name type="scientific">Trichostrongylus colubriformis</name>
    <name type="common">Black scour worm</name>
    <dbReference type="NCBI Taxonomy" id="6319"/>
    <lineage>
        <taxon>Eukaryota</taxon>
        <taxon>Metazoa</taxon>
        <taxon>Ecdysozoa</taxon>
        <taxon>Nematoda</taxon>
        <taxon>Chromadorea</taxon>
        <taxon>Rhabditida</taxon>
        <taxon>Rhabditina</taxon>
        <taxon>Rhabditomorpha</taxon>
        <taxon>Strongyloidea</taxon>
        <taxon>Trichostrongylidae</taxon>
        <taxon>Trichostrongylus</taxon>
    </lineage>
</organism>
<dbReference type="AlphaFoldDB" id="A0AAN8IUL2"/>
<dbReference type="PANTHER" id="PTHR36943:SF1">
    <property type="entry name" value="CCHC-TYPE DOMAIN-CONTAINING PROTEIN"/>
    <property type="match status" value="1"/>
</dbReference>
<evidence type="ECO:0000313" key="5">
    <source>
        <dbReference type="Proteomes" id="UP001331761"/>
    </source>
</evidence>
<gene>
    <name evidence="4" type="ORF">GCK32_015708</name>
</gene>
<dbReference type="Gene3D" id="2.40.70.10">
    <property type="entry name" value="Acid Proteases"/>
    <property type="match status" value="1"/>
</dbReference>
<keyword evidence="5" id="KW-1185">Reference proteome</keyword>
<keyword evidence="1" id="KW-0378">Hydrolase</keyword>
<dbReference type="Pfam" id="PF13650">
    <property type="entry name" value="Asp_protease_2"/>
    <property type="match status" value="1"/>
</dbReference>
<dbReference type="InterPro" id="IPR021109">
    <property type="entry name" value="Peptidase_aspartic_dom_sf"/>
</dbReference>
<accession>A0AAN8IUL2</accession>
<dbReference type="PROSITE" id="PS50175">
    <property type="entry name" value="ASP_PROT_RETROV"/>
    <property type="match status" value="1"/>
</dbReference>
<feature type="domain" description="Peptidase A2" evidence="3">
    <location>
        <begin position="188"/>
        <end position="219"/>
    </location>
</feature>
<evidence type="ECO:0000256" key="2">
    <source>
        <dbReference type="SAM" id="MobiDB-lite"/>
    </source>
</evidence>
<sequence length="228" mass="26350">MFKQLIEKQRNLVSSMIKEESDIIAKIMDRAPQCDQGAVKPEEQVRLPNVMAALSNRIEKFIFDTEADMSFSKWNTKTVEATTVEERHGVEFRNCGGNHYARQCKLKPWYCNECRKTGHKEKFCDILQEKKPGAQVEATKKMRNSNREGKERRKAPRRQVRTVQISNAALEANCPRVYVDVLVNNYQVRFLLDTGSDITLLNEKTWKKMGSPPLERTNIVKKMPAENT</sequence>
<feature type="region of interest" description="Disordered" evidence="2">
    <location>
        <begin position="140"/>
        <end position="160"/>
    </location>
</feature>
<dbReference type="GO" id="GO:0006508">
    <property type="term" value="P:proteolysis"/>
    <property type="evidence" value="ECO:0007669"/>
    <property type="project" value="InterPro"/>
</dbReference>
<evidence type="ECO:0000256" key="1">
    <source>
        <dbReference type="ARBA" id="ARBA00022801"/>
    </source>
</evidence>
<dbReference type="InterPro" id="IPR001995">
    <property type="entry name" value="Peptidase_A2_cat"/>
</dbReference>
<dbReference type="Proteomes" id="UP001331761">
    <property type="component" value="Unassembled WGS sequence"/>
</dbReference>
<dbReference type="EMBL" id="WIXE01005506">
    <property type="protein sequence ID" value="KAK5982142.1"/>
    <property type="molecule type" value="Genomic_DNA"/>
</dbReference>
<dbReference type="GO" id="GO:0004190">
    <property type="term" value="F:aspartic-type endopeptidase activity"/>
    <property type="evidence" value="ECO:0007669"/>
    <property type="project" value="InterPro"/>
</dbReference>
<dbReference type="PANTHER" id="PTHR36943">
    <property type="entry name" value="CCHC-TYPE DOMAIN-CONTAINING PROTEIN"/>
    <property type="match status" value="1"/>
</dbReference>
<name>A0AAN8IUL2_TRICO</name>
<dbReference type="InterPro" id="IPR001969">
    <property type="entry name" value="Aspartic_peptidase_AS"/>
</dbReference>
<proteinExistence type="predicted"/>